<keyword evidence="6 12" id="KW-1133">Transmembrane helix</keyword>
<feature type="transmembrane region" description="Helical" evidence="12">
    <location>
        <begin position="298"/>
        <end position="319"/>
    </location>
</feature>
<dbReference type="Pfam" id="PF07690">
    <property type="entry name" value="MFS_1"/>
    <property type="match status" value="1"/>
</dbReference>
<dbReference type="GO" id="GO:0015293">
    <property type="term" value="F:symporter activity"/>
    <property type="evidence" value="ECO:0007669"/>
    <property type="project" value="UniProtKB-KW"/>
</dbReference>
<feature type="transmembrane region" description="Helical" evidence="12">
    <location>
        <begin position="190"/>
        <end position="211"/>
    </location>
</feature>
<dbReference type="FunFam" id="1.20.1250.20:FF:000003">
    <property type="entry name" value="Solute carrier family 17 member 3"/>
    <property type="match status" value="1"/>
</dbReference>
<gene>
    <name evidence="14" type="ORF">g.31021</name>
    <name evidence="15" type="ORF">g.31022</name>
</gene>
<evidence type="ECO:0000256" key="9">
    <source>
        <dbReference type="ARBA" id="ARBA00023201"/>
    </source>
</evidence>
<evidence type="ECO:0000256" key="12">
    <source>
        <dbReference type="SAM" id="Phobius"/>
    </source>
</evidence>
<dbReference type="EMBL" id="GECU01034517">
    <property type="protein sequence ID" value="JAS73189.1"/>
    <property type="molecule type" value="Transcribed_RNA"/>
</dbReference>
<name>A0A1B6HF16_9HEMI</name>
<evidence type="ECO:0000256" key="7">
    <source>
        <dbReference type="ARBA" id="ARBA00023053"/>
    </source>
</evidence>
<dbReference type="EMBL" id="GECU01027976">
    <property type="protein sequence ID" value="JAS79730.1"/>
    <property type="molecule type" value="Transcribed_RNA"/>
</dbReference>
<dbReference type="InterPro" id="IPR011701">
    <property type="entry name" value="MFS"/>
</dbReference>
<keyword evidence="4 12" id="KW-0812">Transmembrane</keyword>
<keyword evidence="7" id="KW-0915">Sodium</keyword>
<dbReference type="AlphaFoldDB" id="A0A1B6HF16"/>
<dbReference type="InterPro" id="IPR020846">
    <property type="entry name" value="MFS_dom"/>
</dbReference>
<feature type="transmembrane region" description="Helical" evidence="12">
    <location>
        <begin position="257"/>
        <end position="278"/>
    </location>
</feature>
<dbReference type="FunFam" id="1.20.1250.20:FF:000144">
    <property type="entry name" value="Picot, isoform B"/>
    <property type="match status" value="1"/>
</dbReference>
<dbReference type="CDD" id="cd17318">
    <property type="entry name" value="MFS_SLC17"/>
    <property type="match status" value="1"/>
</dbReference>
<evidence type="ECO:0000256" key="6">
    <source>
        <dbReference type="ARBA" id="ARBA00022989"/>
    </source>
</evidence>
<comment type="similarity">
    <text evidence="2">Belongs to the major facilitator superfamily. Sodium/anion cotransporter family.</text>
</comment>
<dbReference type="GO" id="GO:0016020">
    <property type="term" value="C:membrane"/>
    <property type="evidence" value="ECO:0007669"/>
    <property type="project" value="UniProtKB-SubCell"/>
</dbReference>
<evidence type="ECO:0000256" key="2">
    <source>
        <dbReference type="ARBA" id="ARBA00008586"/>
    </source>
</evidence>
<evidence type="ECO:0000256" key="11">
    <source>
        <dbReference type="ARBA" id="ARBA00068450"/>
    </source>
</evidence>
<evidence type="ECO:0000256" key="10">
    <source>
        <dbReference type="ARBA" id="ARBA00054632"/>
    </source>
</evidence>
<feature type="transmembrane region" description="Helical" evidence="12">
    <location>
        <begin position="124"/>
        <end position="142"/>
    </location>
</feature>
<feature type="domain" description="Major facilitator superfamily (MFS) profile" evidence="13">
    <location>
        <begin position="25"/>
        <end position="448"/>
    </location>
</feature>
<feature type="transmembrane region" description="Helical" evidence="12">
    <location>
        <begin position="357"/>
        <end position="376"/>
    </location>
</feature>
<protein>
    <recommendedName>
        <fullName evidence="11">Putative inorganic phosphate cotransporter</fullName>
    </recommendedName>
</protein>
<keyword evidence="3" id="KW-0813">Transport</keyword>
<dbReference type="PROSITE" id="PS50850">
    <property type="entry name" value="MFS"/>
    <property type="match status" value="1"/>
</dbReference>
<organism evidence="14">
    <name type="scientific">Homalodisca liturata</name>
    <dbReference type="NCBI Taxonomy" id="320908"/>
    <lineage>
        <taxon>Eukaryota</taxon>
        <taxon>Metazoa</taxon>
        <taxon>Ecdysozoa</taxon>
        <taxon>Arthropoda</taxon>
        <taxon>Hexapoda</taxon>
        <taxon>Insecta</taxon>
        <taxon>Pterygota</taxon>
        <taxon>Neoptera</taxon>
        <taxon>Paraneoptera</taxon>
        <taxon>Hemiptera</taxon>
        <taxon>Auchenorrhyncha</taxon>
        <taxon>Membracoidea</taxon>
        <taxon>Cicadellidae</taxon>
        <taxon>Cicadellinae</taxon>
        <taxon>Proconiini</taxon>
        <taxon>Homalodisca</taxon>
    </lineage>
</organism>
<evidence type="ECO:0000256" key="3">
    <source>
        <dbReference type="ARBA" id="ARBA00022448"/>
    </source>
</evidence>
<evidence type="ECO:0000313" key="15">
    <source>
        <dbReference type="EMBL" id="JAS79730.1"/>
    </source>
</evidence>
<dbReference type="InterPro" id="IPR036259">
    <property type="entry name" value="MFS_trans_sf"/>
</dbReference>
<feature type="transmembrane region" description="Helical" evidence="12">
    <location>
        <begin position="162"/>
        <end position="184"/>
    </location>
</feature>
<evidence type="ECO:0000256" key="4">
    <source>
        <dbReference type="ARBA" id="ARBA00022692"/>
    </source>
</evidence>
<evidence type="ECO:0000256" key="1">
    <source>
        <dbReference type="ARBA" id="ARBA00004141"/>
    </source>
</evidence>
<reference evidence="14" key="1">
    <citation type="submission" date="2015-11" db="EMBL/GenBank/DDBJ databases">
        <title>De novo transcriptome assembly of four potential Pierce s Disease insect vectors from Arizona vineyards.</title>
        <authorList>
            <person name="Tassone E.E."/>
        </authorList>
    </citation>
    <scope>NUCLEOTIDE SEQUENCE</scope>
</reference>
<keyword evidence="9" id="KW-0406">Ion transport</keyword>
<dbReference type="SUPFAM" id="SSF103473">
    <property type="entry name" value="MFS general substrate transporter"/>
    <property type="match status" value="1"/>
</dbReference>
<comment type="function">
    <text evidence="10">May be an inorganic phosphate cotransporter.</text>
</comment>
<sequence length="470" mass="52676">MVDYSRLNPFVDYTGRCRLGTRHWQAFMTFLSTMLAYTMRVNLSVGIVAMTDQKGSNPNYMVLPWNISQQGIILSAFFWGYMIPQVMAGHLARKFGPKYLLLGAMTVSSITTLLNPYIAMNCNWIIYCFTRMLIGFSQGFLFPCVNTHVAKWAPPSERNRTFSFVFGGAQVGTVVTMVVAGYLAASPWGWPSIFYCTGVCSLTWALVWLFVGGNCPDSHSSISDIEREYIKSTLVSSSDDSKNMPTPWRQILTSGPVWTLLIVHCAETWCFWMLLTMLPNYLRHVLKFEIKQNGLISSLPYLGMWIMGLVFSWCADYVIEKQILPLDVSRKMWNTIAYWGGAASLVALSVVHSVSGSVVLLTLGVSLNAAIYMGFLSNHLDLSPNFAGLLMGITNGFSTIFAILAPMVTGFIVTDQTNREEWMISFYISAGLFFFGNLVFLIFGSMEVQRWNDPLVEVDSEKPSTHSINT</sequence>
<feature type="transmembrane region" description="Helical" evidence="12">
    <location>
        <begin position="331"/>
        <end position="351"/>
    </location>
</feature>
<feature type="transmembrane region" description="Helical" evidence="12">
    <location>
        <begin position="388"/>
        <end position="412"/>
    </location>
</feature>
<comment type="subcellular location">
    <subcellularLocation>
        <location evidence="1">Membrane</location>
        <topology evidence="1">Multi-pass membrane protein</topology>
    </subcellularLocation>
</comment>
<keyword evidence="9" id="KW-0739">Sodium transport</keyword>
<evidence type="ECO:0000313" key="14">
    <source>
        <dbReference type="EMBL" id="JAS73189.1"/>
    </source>
</evidence>
<dbReference type="Gene3D" id="1.20.1250.20">
    <property type="entry name" value="MFS general substrate transporter like domains"/>
    <property type="match status" value="2"/>
</dbReference>
<evidence type="ECO:0000259" key="13">
    <source>
        <dbReference type="PROSITE" id="PS50850"/>
    </source>
</evidence>
<feature type="transmembrane region" description="Helical" evidence="12">
    <location>
        <begin position="99"/>
        <end position="118"/>
    </location>
</feature>
<feature type="transmembrane region" description="Helical" evidence="12">
    <location>
        <begin position="26"/>
        <end position="51"/>
    </location>
</feature>
<keyword evidence="8 12" id="KW-0472">Membrane</keyword>
<dbReference type="InterPro" id="IPR050382">
    <property type="entry name" value="MFS_Na/Anion_cotransporter"/>
</dbReference>
<evidence type="ECO:0000256" key="8">
    <source>
        <dbReference type="ARBA" id="ARBA00023136"/>
    </source>
</evidence>
<dbReference type="GO" id="GO:0006814">
    <property type="term" value="P:sodium ion transport"/>
    <property type="evidence" value="ECO:0007669"/>
    <property type="project" value="UniProtKB-KW"/>
</dbReference>
<keyword evidence="5" id="KW-0769">Symport</keyword>
<accession>A0A1B6HF16</accession>
<feature type="transmembrane region" description="Helical" evidence="12">
    <location>
        <begin position="424"/>
        <end position="443"/>
    </location>
</feature>
<evidence type="ECO:0000256" key="5">
    <source>
        <dbReference type="ARBA" id="ARBA00022847"/>
    </source>
</evidence>
<proteinExistence type="inferred from homology"/>
<dbReference type="PANTHER" id="PTHR11662">
    <property type="entry name" value="SOLUTE CARRIER FAMILY 17"/>
    <property type="match status" value="1"/>
</dbReference>
<feature type="transmembrane region" description="Helical" evidence="12">
    <location>
        <begin position="71"/>
        <end position="92"/>
    </location>
</feature>
<dbReference type="PANTHER" id="PTHR11662:SF280">
    <property type="entry name" value="FI21844P1-RELATED"/>
    <property type="match status" value="1"/>
</dbReference>
<dbReference type="GO" id="GO:0006820">
    <property type="term" value="P:monoatomic anion transport"/>
    <property type="evidence" value="ECO:0007669"/>
    <property type="project" value="TreeGrafter"/>
</dbReference>